<dbReference type="Proteomes" id="UP000054166">
    <property type="component" value="Unassembled WGS sequence"/>
</dbReference>
<evidence type="ECO:0000313" key="2">
    <source>
        <dbReference type="EMBL" id="KIM75313.1"/>
    </source>
</evidence>
<evidence type="ECO:0000313" key="3">
    <source>
        <dbReference type="Proteomes" id="UP000054166"/>
    </source>
</evidence>
<evidence type="ECO:0000259" key="1">
    <source>
        <dbReference type="Pfam" id="PF12770"/>
    </source>
</evidence>
<dbReference type="InParanoid" id="A0A0C3AN35"/>
<dbReference type="STRING" id="765440.A0A0C3AN35"/>
<protein>
    <recommendedName>
        <fullName evidence="1">CHAT domain-containing protein</fullName>
    </recommendedName>
</protein>
<dbReference type="OrthoDB" id="9991317at2759"/>
<feature type="domain" description="CHAT" evidence="1">
    <location>
        <begin position="138"/>
        <end position="426"/>
    </location>
</feature>
<accession>A0A0C3AN35</accession>
<organism evidence="2 3">
    <name type="scientific">Piloderma croceum (strain F 1598)</name>
    <dbReference type="NCBI Taxonomy" id="765440"/>
    <lineage>
        <taxon>Eukaryota</taxon>
        <taxon>Fungi</taxon>
        <taxon>Dikarya</taxon>
        <taxon>Basidiomycota</taxon>
        <taxon>Agaricomycotina</taxon>
        <taxon>Agaricomycetes</taxon>
        <taxon>Agaricomycetidae</taxon>
        <taxon>Atheliales</taxon>
        <taxon>Atheliaceae</taxon>
        <taxon>Piloderma</taxon>
    </lineage>
</organism>
<reference evidence="3" key="2">
    <citation type="submission" date="2015-01" db="EMBL/GenBank/DDBJ databases">
        <title>Evolutionary Origins and Diversification of the Mycorrhizal Mutualists.</title>
        <authorList>
            <consortium name="DOE Joint Genome Institute"/>
            <consortium name="Mycorrhizal Genomics Consortium"/>
            <person name="Kohler A."/>
            <person name="Kuo A."/>
            <person name="Nagy L.G."/>
            <person name="Floudas D."/>
            <person name="Copeland A."/>
            <person name="Barry K.W."/>
            <person name="Cichocki N."/>
            <person name="Veneault-Fourrey C."/>
            <person name="LaButti K."/>
            <person name="Lindquist E.A."/>
            <person name="Lipzen A."/>
            <person name="Lundell T."/>
            <person name="Morin E."/>
            <person name="Murat C."/>
            <person name="Riley R."/>
            <person name="Ohm R."/>
            <person name="Sun H."/>
            <person name="Tunlid A."/>
            <person name="Henrissat B."/>
            <person name="Grigoriev I.V."/>
            <person name="Hibbett D.S."/>
            <person name="Martin F."/>
        </authorList>
    </citation>
    <scope>NUCLEOTIDE SEQUENCE [LARGE SCALE GENOMIC DNA]</scope>
    <source>
        <strain evidence="3">F 1598</strain>
    </source>
</reference>
<dbReference type="AlphaFoldDB" id="A0A0C3AN35"/>
<gene>
    <name evidence="2" type="ORF">PILCRDRAFT_681181</name>
</gene>
<dbReference type="InterPro" id="IPR024983">
    <property type="entry name" value="CHAT_dom"/>
</dbReference>
<sequence length="427" mass="47203">MLEQETAYYRSLDKDWVATLEEIRRLDGFGDFLRPDSFATLQRAAANGPVVILNASEHGCDALVMTLSAVEHVPLPKFTMKLSRMLIKLIQSASGARNFPVAQLQALVQETRSLLEPPHRDDRGIKFVNTTPDDIFRRVLATLWTSVAAPIIRSLALTKSESPPRLWWCPTGVFTFLPIHAAGLYDVQDGERVSDYIVSSYTPTLSSRIVSLPPASDSFKIMAVIQPHVRGYSSLPCTRDELERIEKHVPQKCLVTLGIPEAPATVENVLSHLSTVSIVHFACHGVQDAKRPLESALVLEDGEKLKISRIMEQPMPNASLAFLSACQTAMGDENLPDEAIHLAASLLFSGFHGAVATMWSMQDDDGPKIADSFYGNLFKTHESPITDISHPYPDGTPAARALHLAVAKLRDEKCSFKRWVPFIHLGM</sequence>
<dbReference type="HOGENOM" id="CLU_001305_5_0_1"/>
<name>A0A0C3AN35_PILCF</name>
<keyword evidence="3" id="KW-1185">Reference proteome</keyword>
<dbReference type="Pfam" id="PF12770">
    <property type="entry name" value="CHAT"/>
    <property type="match status" value="1"/>
</dbReference>
<dbReference type="EMBL" id="KN833048">
    <property type="protein sequence ID" value="KIM75313.1"/>
    <property type="molecule type" value="Genomic_DNA"/>
</dbReference>
<reference evidence="2 3" key="1">
    <citation type="submission" date="2014-04" db="EMBL/GenBank/DDBJ databases">
        <authorList>
            <consortium name="DOE Joint Genome Institute"/>
            <person name="Kuo A."/>
            <person name="Tarkka M."/>
            <person name="Buscot F."/>
            <person name="Kohler A."/>
            <person name="Nagy L.G."/>
            <person name="Floudas D."/>
            <person name="Copeland A."/>
            <person name="Barry K.W."/>
            <person name="Cichocki N."/>
            <person name="Veneault-Fourrey C."/>
            <person name="LaButti K."/>
            <person name="Lindquist E.A."/>
            <person name="Lipzen A."/>
            <person name="Lundell T."/>
            <person name="Morin E."/>
            <person name="Murat C."/>
            <person name="Sun H."/>
            <person name="Tunlid A."/>
            <person name="Henrissat B."/>
            <person name="Grigoriev I.V."/>
            <person name="Hibbett D.S."/>
            <person name="Martin F."/>
            <person name="Nordberg H.P."/>
            <person name="Cantor M.N."/>
            <person name="Hua S.X."/>
        </authorList>
    </citation>
    <scope>NUCLEOTIDE SEQUENCE [LARGE SCALE GENOMIC DNA]</scope>
    <source>
        <strain evidence="2 3">F 1598</strain>
    </source>
</reference>
<proteinExistence type="predicted"/>